<dbReference type="GO" id="GO:0051775">
    <property type="term" value="P:response to redox state"/>
    <property type="evidence" value="ECO:0007669"/>
    <property type="project" value="InterPro"/>
</dbReference>
<evidence type="ECO:0000256" key="5">
    <source>
        <dbReference type="ARBA" id="ARBA00023125"/>
    </source>
</evidence>
<evidence type="ECO:0000256" key="3">
    <source>
        <dbReference type="ARBA" id="ARBA00023015"/>
    </source>
</evidence>
<evidence type="ECO:0000256" key="6">
    <source>
        <dbReference type="ARBA" id="ARBA00023163"/>
    </source>
</evidence>
<evidence type="ECO:0000313" key="8">
    <source>
        <dbReference type="EMBL" id="CAB4330298.1"/>
    </source>
</evidence>
<dbReference type="InterPro" id="IPR058236">
    <property type="entry name" value="Rex_actinobacterial-type"/>
</dbReference>
<evidence type="ECO:0000256" key="4">
    <source>
        <dbReference type="ARBA" id="ARBA00023027"/>
    </source>
</evidence>
<keyword evidence="5" id="KW-0238">DNA-binding</keyword>
<dbReference type="Pfam" id="PF06971">
    <property type="entry name" value="Put_DNA-bind_N"/>
    <property type="match status" value="1"/>
</dbReference>
<dbReference type="PANTHER" id="PTHR35786:SF1">
    <property type="entry name" value="REDOX-SENSING TRANSCRIPTIONAL REPRESSOR REX 1"/>
    <property type="match status" value="1"/>
</dbReference>
<dbReference type="Gene3D" id="1.10.10.10">
    <property type="entry name" value="Winged helix-like DNA-binding domain superfamily/Winged helix DNA-binding domain"/>
    <property type="match status" value="1"/>
</dbReference>
<proteinExistence type="inferred from homology"/>
<reference evidence="8" key="1">
    <citation type="submission" date="2020-05" db="EMBL/GenBank/DDBJ databases">
        <authorList>
            <person name="Chiriac C."/>
            <person name="Salcher M."/>
            <person name="Ghai R."/>
            <person name="Kavagutti S V."/>
        </authorList>
    </citation>
    <scope>NUCLEOTIDE SEQUENCE</scope>
</reference>
<dbReference type="InterPro" id="IPR036388">
    <property type="entry name" value="WH-like_DNA-bd_sf"/>
</dbReference>
<evidence type="ECO:0000256" key="1">
    <source>
        <dbReference type="ARBA" id="ARBA00022490"/>
    </source>
</evidence>
<accession>A0A6J5YN28</accession>
<keyword evidence="3" id="KW-0805">Transcription regulation</keyword>
<evidence type="ECO:0000256" key="2">
    <source>
        <dbReference type="ARBA" id="ARBA00022491"/>
    </source>
</evidence>
<dbReference type="HAMAP" id="MF_01131">
    <property type="entry name" value="Rex"/>
    <property type="match status" value="1"/>
</dbReference>
<dbReference type="PANTHER" id="PTHR35786">
    <property type="entry name" value="REDOX-SENSING TRANSCRIPTIONAL REPRESSOR REX"/>
    <property type="match status" value="1"/>
</dbReference>
<dbReference type="SMART" id="SM00881">
    <property type="entry name" value="CoA_binding"/>
    <property type="match status" value="1"/>
</dbReference>
<dbReference type="GO" id="GO:0045892">
    <property type="term" value="P:negative regulation of DNA-templated transcription"/>
    <property type="evidence" value="ECO:0007669"/>
    <property type="project" value="InterPro"/>
</dbReference>
<dbReference type="NCBIfam" id="NF003995">
    <property type="entry name" value="PRK05472.2-4"/>
    <property type="match status" value="1"/>
</dbReference>
<dbReference type="GO" id="GO:0003677">
    <property type="term" value="F:DNA binding"/>
    <property type="evidence" value="ECO:0007669"/>
    <property type="project" value="UniProtKB-KW"/>
</dbReference>
<protein>
    <submittedName>
        <fullName evidence="8">Unannotated protein</fullName>
    </submittedName>
</protein>
<keyword evidence="6" id="KW-0804">Transcription</keyword>
<dbReference type="EMBL" id="CAESAJ010000005">
    <property type="protein sequence ID" value="CAB4330298.1"/>
    <property type="molecule type" value="Genomic_DNA"/>
</dbReference>
<dbReference type="InterPro" id="IPR036390">
    <property type="entry name" value="WH_DNA-bd_sf"/>
</dbReference>
<gene>
    <name evidence="8" type="ORF">UFOPK3770_00111</name>
</gene>
<dbReference type="InterPro" id="IPR036291">
    <property type="entry name" value="NAD(P)-bd_dom_sf"/>
</dbReference>
<dbReference type="InterPro" id="IPR022876">
    <property type="entry name" value="Tscrpt_rep_Rex"/>
</dbReference>
<dbReference type="NCBIfam" id="NF003994">
    <property type="entry name" value="PRK05472.2-3"/>
    <property type="match status" value="1"/>
</dbReference>
<dbReference type="NCBIfam" id="NF003992">
    <property type="entry name" value="PRK05472.2-1"/>
    <property type="match status" value="1"/>
</dbReference>
<dbReference type="NCBIfam" id="NF003993">
    <property type="entry name" value="PRK05472.2-2"/>
    <property type="match status" value="1"/>
</dbReference>
<dbReference type="InterPro" id="IPR003781">
    <property type="entry name" value="CoA-bd"/>
</dbReference>
<dbReference type="InterPro" id="IPR009718">
    <property type="entry name" value="Rex_DNA-bd_C_dom"/>
</dbReference>
<dbReference type="Gene3D" id="3.40.50.720">
    <property type="entry name" value="NAD(P)-binding Rossmann-like Domain"/>
    <property type="match status" value="1"/>
</dbReference>
<keyword evidence="2" id="KW-0678">Repressor</keyword>
<evidence type="ECO:0000259" key="7">
    <source>
        <dbReference type="SMART" id="SM00881"/>
    </source>
</evidence>
<dbReference type="Pfam" id="PF02629">
    <property type="entry name" value="CoA_binding"/>
    <property type="match status" value="1"/>
</dbReference>
<sequence>MSQSQTQGVQAVRANTQPHVRPGIPEATITRLPTYHRALVAMAARGVILVSSEELAEATAVSSAKLRKDLSCLGSYGTRGVGYDVDFLLYQISRYLGLTQEWPVVIVGIGNLGHALAGYPGFASRGFNVVGLFDADASRIGELVSVAGVELVVQDIAALDGALHVMGAAIGVIATPEGAAQDVCDILVDHGVTSILNFAPVILEVPAGVDVRRVDLATELQILAFHEQRKSQIALSATSAG</sequence>
<feature type="domain" description="CoA-binding" evidence="7">
    <location>
        <begin position="97"/>
        <end position="202"/>
    </location>
</feature>
<dbReference type="NCBIfam" id="NF003996">
    <property type="entry name" value="PRK05472.2-5"/>
    <property type="match status" value="1"/>
</dbReference>
<organism evidence="8">
    <name type="scientific">freshwater metagenome</name>
    <dbReference type="NCBI Taxonomy" id="449393"/>
    <lineage>
        <taxon>unclassified sequences</taxon>
        <taxon>metagenomes</taxon>
        <taxon>ecological metagenomes</taxon>
    </lineage>
</organism>
<dbReference type="AlphaFoldDB" id="A0A6J5YN28"/>
<keyword evidence="1" id="KW-0963">Cytoplasm</keyword>
<dbReference type="SUPFAM" id="SSF46785">
    <property type="entry name" value="Winged helix' DNA-binding domain"/>
    <property type="match status" value="1"/>
</dbReference>
<dbReference type="SUPFAM" id="SSF51735">
    <property type="entry name" value="NAD(P)-binding Rossmann-fold domains"/>
    <property type="match status" value="1"/>
</dbReference>
<keyword evidence="4" id="KW-0520">NAD</keyword>
<name>A0A6J5YN28_9ZZZZ</name>